<dbReference type="SMART" id="SM00867">
    <property type="entry name" value="YceI"/>
    <property type="match status" value="1"/>
</dbReference>
<evidence type="ECO:0000259" key="1">
    <source>
        <dbReference type="SMART" id="SM00867"/>
    </source>
</evidence>
<protein>
    <submittedName>
        <fullName evidence="2">YceI family protein</fullName>
    </submittedName>
</protein>
<keyword evidence="3" id="KW-1185">Reference proteome</keyword>
<dbReference type="InterPro" id="IPR007372">
    <property type="entry name" value="Lipid/polyisoprenoid-bd_YceI"/>
</dbReference>
<dbReference type="RefSeq" id="WP_013597336.1">
    <property type="nucleotide sequence ID" value="NC_015144.1"/>
</dbReference>
<dbReference type="EMBL" id="CP002455">
    <property type="protein sequence ID" value="ADX66944.1"/>
    <property type="molecule type" value="Genomic_DNA"/>
</dbReference>
<proteinExistence type="predicted"/>
<gene>
    <name evidence="2" type="ordered locus">Weevi_0222</name>
</gene>
<dbReference type="Proteomes" id="UP000008641">
    <property type="component" value="Chromosome"/>
</dbReference>
<evidence type="ECO:0000313" key="2">
    <source>
        <dbReference type="EMBL" id="ADX66944.1"/>
    </source>
</evidence>
<dbReference type="SUPFAM" id="SSF101874">
    <property type="entry name" value="YceI-like"/>
    <property type="match status" value="1"/>
</dbReference>
<dbReference type="AlphaFoldDB" id="F0NXN7"/>
<dbReference type="PANTHER" id="PTHR34406:SF1">
    <property type="entry name" value="PROTEIN YCEI"/>
    <property type="match status" value="1"/>
</dbReference>
<dbReference type="OrthoDB" id="9811006at2"/>
<organism evidence="2 3">
    <name type="scientific">Weeksella virosa (strain ATCC 43766 / DSM 16922 / JCM 21250 / CCUG 30538 / CDC 9751 / IAM 14551 / NBRC 16016 / NCTC 11634 / CL345/78)</name>
    <dbReference type="NCBI Taxonomy" id="865938"/>
    <lineage>
        <taxon>Bacteria</taxon>
        <taxon>Pseudomonadati</taxon>
        <taxon>Bacteroidota</taxon>
        <taxon>Flavobacteriia</taxon>
        <taxon>Flavobacteriales</taxon>
        <taxon>Weeksellaceae</taxon>
        <taxon>Weeksella</taxon>
    </lineage>
</organism>
<dbReference type="Pfam" id="PF04264">
    <property type="entry name" value="YceI"/>
    <property type="match status" value="1"/>
</dbReference>
<dbReference type="PANTHER" id="PTHR34406">
    <property type="entry name" value="PROTEIN YCEI"/>
    <property type="match status" value="1"/>
</dbReference>
<dbReference type="STRING" id="865938.Weevi_0222"/>
<dbReference type="KEGG" id="wvi:Weevi_0222"/>
<feature type="domain" description="Lipid/polyisoprenoid-binding YceI-like" evidence="1">
    <location>
        <begin position="4"/>
        <end position="169"/>
    </location>
</feature>
<accession>F0NXN7</accession>
<name>F0NXN7_WEEVC</name>
<evidence type="ECO:0000313" key="3">
    <source>
        <dbReference type="Proteomes" id="UP000008641"/>
    </source>
</evidence>
<dbReference type="InterPro" id="IPR036761">
    <property type="entry name" value="TTHA0802/YceI-like_sf"/>
</dbReference>
<dbReference type="Gene3D" id="2.40.128.110">
    <property type="entry name" value="Lipid/polyisoprenoid-binding, YceI-like"/>
    <property type="match status" value="1"/>
</dbReference>
<sequence>MTKKWIIDTAHSEIFFKVRHMVISTVTGTFNDFHAEAIVEGNSFETAEFNAAIEVNSISTKVEARDQHLKSEEFFYTEKFPQIFFESKEGIRNGELTGTIEIRGVKQPIHLNADISEIIVDNYGNKKVGIELSGVINRKTFGLNWNSLTEAGGVVVSDEVKVIANLQLTEEK</sequence>
<reference evidence="3" key="2">
    <citation type="journal article" date="2011" name="Stand. Genomic Sci.">
        <title>Complete genome sequence of Weeksella virosa type strain (9751T).</title>
        <authorList>
            <person name="Lang E."/>
            <person name="Teshima H."/>
            <person name="Lucas S."/>
            <person name="Lapidus A."/>
            <person name="Hammon N."/>
            <person name="Deshpande S."/>
            <person name="Nolan M."/>
            <person name="Cheng J."/>
            <person name="Pitluck S."/>
            <person name="Liolios K."/>
            <person name="Pagani I."/>
            <person name="Mikhailova N."/>
            <person name="Ivanova N."/>
            <person name="Mavromatis K."/>
            <person name="Pati A."/>
            <person name="Tapia R."/>
            <person name="Han C."/>
            <person name="Goodwin L."/>
            <person name="Chen A."/>
            <person name="Palaniappan K."/>
            <person name="Land M."/>
            <person name="Hauser L."/>
            <person name="Chang Y."/>
            <person name="Jeffries C."/>
            <person name="Brambilla E."/>
            <person name="Kopitz M."/>
            <person name="Rohde M."/>
            <person name="Goker M."/>
            <person name="Tindall B."/>
            <person name="Detter J."/>
            <person name="Woyke T."/>
            <person name="Bristow J."/>
            <person name="Eisen J."/>
            <person name="Markowitz V."/>
            <person name="Hugenholtz P."/>
            <person name="Klenk H."/>
            <person name="Kyrpides N."/>
        </authorList>
    </citation>
    <scope>NUCLEOTIDE SEQUENCE [LARGE SCALE GENOMIC DNA]</scope>
    <source>
        <strain evidence="3">ATCC 43766 / DSM 16922 / JCM 21250 / NBRC 16016 / NCTC 11634 / CL345/78</strain>
    </source>
</reference>
<dbReference type="eggNOG" id="COG2353">
    <property type="taxonomic scope" value="Bacteria"/>
</dbReference>
<dbReference type="HOGENOM" id="CLU_071003_3_2_10"/>
<reference evidence="2 3" key="1">
    <citation type="journal article" date="2011" name="Stand. Genomic Sci.">
        <title>Complete genome sequence of Weeksella virosa type strain (9751).</title>
        <authorList>
            <person name="Lang E."/>
            <person name="Teshima H."/>
            <person name="Lucas S."/>
            <person name="Lapidus A."/>
            <person name="Hammon N."/>
            <person name="Deshpande S."/>
            <person name="Nolan M."/>
            <person name="Cheng J.F."/>
            <person name="Pitluck S."/>
            <person name="Liolios K."/>
            <person name="Pagani I."/>
            <person name="Mikhailova N."/>
            <person name="Ivanova N."/>
            <person name="Mavromatis K."/>
            <person name="Pati A."/>
            <person name="Tapia R."/>
            <person name="Han C."/>
            <person name="Goodwin L."/>
            <person name="Chen A."/>
            <person name="Palaniappan K."/>
            <person name="Land M."/>
            <person name="Hauser L."/>
            <person name="Chang Y.J."/>
            <person name="Jeffries C.D."/>
            <person name="Brambilla E.M."/>
            <person name="Kopitz M."/>
            <person name="Rohde M."/>
            <person name="Goker M."/>
            <person name="Tindall B.J."/>
            <person name="Detter J.C."/>
            <person name="Woyke T."/>
            <person name="Bristow J."/>
            <person name="Eisen J.A."/>
            <person name="Markowitz V."/>
            <person name="Hugenholtz P."/>
            <person name="Klenk H.P."/>
            <person name="Kyrpides N.C."/>
        </authorList>
    </citation>
    <scope>NUCLEOTIDE SEQUENCE [LARGE SCALE GENOMIC DNA]</scope>
    <source>
        <strain evidence="3">ATCC 43766 / DSM 16922 / JCM 21250 / NBRC 16016 / NCTC 11634 / CL345/78</strain>
    </source>
</reference>